<protein>
    <submittedName>
        <fullName evidence="2">Uncharacterized protein</fullName>
    </submittedName>
</protein>
<evidence type="ECO:0000313" key="2">
    <source>
        <dbReference type="EMBL" id="MBA9007514.1"/>
    </source>
</evidence>
<feature type="compositionally biased region" description="Basic and acidic residues" evidence="1">
    <location>
        <begin position="64"/>
        <end position="73"/>
    </location>
</feature>
<gene>
    <name evidence="2" type="ORF">HNR21_006396</name>
</gene>
<name>A0A7W3RC64_9ACTN</name>
<evidence type="ECO:0000313" key="3">
    <source>
        <dbReference type="Proteomes" id="UP000539313"/>
    </source>
</evidence>
<feature type="region of interest" description="Disordered" evidence="1">
    <location>
        <begin position="59"/>
        <end position="82"/>
    </location>
</feature>
<reference evidence="2 3" key="1">
    <citation type="submission" date="2020-08" db="EMBL/GenBank/DDBJ databases">
        <title>Sequencing the genomes of 1000 actinobacteria strains.</title>
        <authorList>
            <person name="Klenk H.-P."/>
        </authorList>
    </citation>
    <scope>NUCLEOTIDE SEQUENCE [LARGE SCALE GENOMIC DNA]</scope>
    <source>
        <strain evidence="2 3">DSM 45823</strain>
    </source>
</reference>
<dbReference type="Proteomes" id="UP000539313">
    <property type="component" value="Unassembled WGS sequence"/>
</dbReference>
<comment type="caution">
    <text evidence="2">The sequence shown here is derived from an EMBL/GenBank/DDBJ whole genome shotgun (WGS) entry which is preliminary data.</text>
</comment>
<dbReference type="EMBL" id="JACJII010000001">
    <property type="protein sequence ID" value="MBA9007514.1"/>
    <property type="molecule type" value="Genomic_DNA"/>
</dbReference>
<evidence type="ECO:0000256" key="1">
    <source>
        <dbReference type="SAM" id="MobiDB-lite"/>
    </source>
</evidence>
<dbReference type="AlphaFoldDB" id="A0A7W3RC64"/>
<keyword evidence="3" id="KW-1185">Reference proteome</keyword>
<proteinExistence type="predicted"/>
<organism evidence="2 3">
    <name type="scientific">Thermomonospora cellulosilytica</name>
    <dbReference type="NCBI Taxonomy" id="1411118"/>
    <lineage>
        <taxon>Bacteria</taxon>
        <taxon>Bacillati</taxon>
        <taxon>Actinomycetota</taxon>
        <taxon>Actinomycetes</taxon>
        <taxon>Streptosporangiales</taxon>
        <taxon>Thermomonosporaceae</taxon>
        <taxon>Thermomonospora</taxon>
    </lineage>
</organism>
<accession>A0A7W3RC64</accession>
<sequence>MSVWSAHCALRRRFGRGDQCRSTRHGGGCPGVVGGDLGRSAHGEPFGRPAHPPRAVRAAAGAVRWERPHEQERRRRRLIGGA</sequence>
<dbReference type="RefSeq" id="WP_119729017.1">
    <property type="nucleotide sequence ID" value="NZ_JACJII010000001.1"/>
</dbReference>